<dbReference type="Proteomes" id="UP001219525">
    <property type="component" value="Unassembled WGS sequence"/>
</dbReference>
<feature type="region of interest" description="Disordered" evidence="1">
    <location>
        <begin position="1"/>
        <end position="39"/>
    </location>
</feature>
<feature type="region of interest" description="Disordered" evidence="1">
    <location>
        <begin position="108"/>
        <end position="129"/>
    </location>
</feature>
<proteinExistence type="predicted"/>
<reference evidence="2" key="1">
    <citation type="submission" date="2023-03" db="EMBL/GenBank/DDBJ databases">
        <title>Massive genome expansion in bonnet fungi (Mycena s.s.) driven by repeated elements and novel gene families across ecological guilds.</title>
        <authorList>
            <consortium name="Lawrence Berkeley National Laboratory"/>
            <person name="Harder C.B."/>
            <person name="Miyauchi S."/>
            <person name="Viragh M."/>
            <person name="Kuo A."/>
            <person name="Thoen E."/>
            <person name="Andreopoulos B."/>
            <person name="Lu D."/>
            <person name="Skrede I."/>
            <person name="Drula E."/>
            <person name="Henrissat B."/>
            <person name="Morin E."/>
            <person name="Kohler A."/>
            <person name="Barry K."/>
            <person name="LaButti K."/>
            <person name="Morin E."/>
            <person name="Salamov A."/>
            <person name="Lipzen A."/>
            <person name="Mereny Z."/>
            <person name="Hegedus B."/>
            <person name="Baldrian P."/>
            <person name="Stursova M."/>
            <person name="Weitz H."/>
            <person name="Taylor A."/>
            <person name="Grigoriev I.V."/>
            <person name="Nagy L.G."/>
            <person name="Martin F."/>
            <person name="Kauserud H."/>
        </authorList>
    </citation>
    <scope>NUCLEOTIDE SEQUENCE</scope>
    <source>
        <strain evidence="2">9144</strain>
    </source>
</reference>
<sequence length="272" mass="30639">MSRLPETPTHGRERNAARNQRLMDSPQHRRAPQQAGIQLRSAAADPFRNVHTDAALDHQQILGRLTRLPPLQTTHPLPLPLHPVPSAAAHNSDQIRLRLQELERASVFQPSSNWRPPQAADPGPSNRPLRLDAAEARWHLQELGQPLLLPANLLLAGPGPSNRPQQMDAAEATRRLRELEQPLPLPANLCPSEPGPSNRPQQMDTAEAMRRLWELEQPRVFDPIPYNPRQRTANFQDPHPHPDFVPPLDAAGATRRLRELEQPQVFNPVPYN</sequence>
<gene>
    <name evidence="2" type="ORF">GGX14DRAFT_576268</name>
</gene>
<protein>
    <submittedName>
        <fullName evidence="2">Uncharacterized protein</fullName>
    </submittedName>
</protein>
<name>A0AAD6Y1E3_9AGAR</name>
<accession>A0AAD6Y1E3</accession>
<keyword evidence="3" id="KW-1185">Reference proteome</keyword>
<comment type="caution">
    <text evidence="2">The sequence shown here is derived from an EMBL/GenBank/DDBJ whole genome shotgun (WGS) entry which is preliminary data.</text>
</comment>
<feature type="region of interest" description="Disordered" evidence="1">
    <location>
        <begin position="231"/>
        <end position="253"/>
    </location>
</feature>
<dbReference type="AlphaFoldDB" id="A0AAD6Y1E3"/>
<evidence type="ECO:0000313" key="2">
    <source>
        <dbReference type="EMBL" id="KAJ7194562.1"/>
    </source>
</evidence>
<dbReference type="EMBL" id="JARJCW010000097">
    <property type="protein sequence ID" value="KAJ7194562.1"/>
    <property type="molecule type" value="Genomic_DNA"/>
</dbReference>
<organism evidence="2 3">
    <name type="scientific">Mycena pura</name>
    <dbReference type="NCBI Taxonomy" id="153505"/>
    <lineage>
        <taxon>Eukaryota</taxon>
        <taxon>Fungi</taxon>
        <taxon>Dikarya</taxon>
        <taxon>Basidiomycota</taxon>
        <taxon>Agaricomycotina</taxon>
        <taxon>Agaricomycetes</taxon>
        <taxon>Agaricomycetidae</taxon>
        <taxon>Agaricales</taxon>
        <taxon>Marasmiineae</taxon>
        <taxon>Mycenaceae</taxon>
        <taxon>Mycena</taxon>
    </lineage>
</organism>
<evidence type="ECO:0000313" key="3">
    <source>
        <dbReference type="Proteomes" id="UP001219525"/>
    </source>
</evidence>
<evidence type="ECO:0000256" key="1">
    <source>
        <dbReference type="SAM" id="MobiDB-lite"/>
    </source>
</evidence>